<gene>
    <name evidence="2" type="ORF">K1Y79_19150</name>
</gene>
<organism evidence="2 3">
    <name type="scientific">Chitinophaga rhizophila</name>
    <dbReference type="NCBI Taxonomy" id="2866212"/>
    <lineage>
        <taxon>Bacteria</taxon>
        <taxon>Pseudomonadati</taxon>
        <taxon>Bacteroidota</taxon>
        <taxon>Chitinophagia</taxon>
        <taxon>Chitinophagales</taxon>
        <taxon>Chitinophagaceae</taxon>
        <taxon>Chitinophaga</taxon>
    </lineage>
</organism>
<proteinExistence type="predicted"/>
<name>A0ABS7GFJ6_9BACT</name>
<evidence type="ECO:0000256" key="1">
    <source>
        <dbReference type="SAM" id="SignalP"/>
    </source>
</evidence>
<evidence type="ECO:0000313" key="3">
    <source>
        <dbReference type="Proteomes" id="UP000812961"/>
    </source>
</evidence>
<keyword evidence="3" id="KW-1185">Reference proteome</keyword>
<evidence type="ECO:0000313" key="2">
    <source>
        <dbReference type="EMBL" id="MBW8686467.1"/>
    </source>
</evidence>
<feature type="chain" id="PRO_5045482661" description="GLPGLI family protein" evidence="1">
    <location>
        <begin position="20"/>
        <end position="199"/>
    </location>
</feature>
<dbReference type="RefSeq" id="WP_220251768.1">
    <property type="nucleotide sequence ID" value="NZ_JAICCF010000003.1"/>
</dbReference>
<accession>A0ABS7GFJ6</accession>
<feature type="signal peptide" evidence="1">
    <location>
        <begin position="1"/>
        <end position="19"/>
    </location>
</feature>
<dbReference type="Proteomes" id="UP000812961">
    <property type="component" value="Unassembled WGS sequence"/>
</dbReference>
<reference evidence="2 3" key="1">
    <citation type="submission" date="2021-08" db="EMBL/GenBank/DDBJ databases">
        <title>The genome sequence of Chitinophaga sp. B61.</title>
        <authorList>
            <person name="Zhang X."/>
        </authorList>
    </citation>
    <scope>NUCLEOTIDE SEQUENCE [LARGE SCALE GENOMIC DNA]</scope>
    <source>
        <strain evidence="2 3">B61</strain>
    </source>
</reference>
<sequence>MRQLLFPLLLILVSTNTMAQHSFYVRLRDKDMRHLAMDTAGMSIGDIRVYLNTGSGKKGVHYCGQSSALNTILLEKTIDDKKVFYQLNTNVDFLNDSTLIEYSFIPENTSSSRYYDEGVWVLVKFKKNKPQLEIDKKPEQAVRIPIVNGTGIYYYASDTLQKVSNEQSYTALCKLKQDGYYYLPSLGRLYTLHSIDEVK</sequence>
<protein>
    <recommendedName>
        <fullName evidence="4">GLPGLI family protein</fullName>
    </recommendedName>
</protein>
<dbReference type="EMBL" id="JAICCF010000003">
    <property type="protein sequence ID" value="MBW8686467.1"/>
    <property type="molecule type" value="Genomic_DNA"/>
</dbReference>
<comment type="caution">
    <text evidence="2">The sequence shown here is derived from an EMBL/GenBank/DDBJ whole genome shotgun (WGS) entry which is preliminary data.</text>
</comment>
<evidence type="ECO:0008006" key="4">
    <source>
        <dbReference type="Google" id="ProtNLM"/>
    </source>
</evidence>
<keyword evidence="1" id="KW-0732">Signal</keyword>